<keyword evidence="8" id="KW-0675">Receptor</keyword>
<evidence type="ECO:0000256" key="7">
    <source>
        <dbReference type="ARBA" id="ARBA00023157"/>
    </source>
</evidence>
<name>A0A9D4JPM7_DREPO</name>
<dbReference type="InterPro" id="IPR000276">
    <property type="entry name" value="GPCR_Rhodpsn"/>
</dbReference>
<dbReference type="Proteomes" id="UP000828390">
    <property type="component" value="Unassembled WGS sequence"/>
</dbReference>
<organism evidence="13 14">
    <name type="scientific">Dreissena polymorpha</name>
    <name type="common">Zebra mussel</name>
    <name type="synonym">Mytilus polymorpha</name>
    <dbReference type="NCBI Taxonomy" id="45954"/>
    <lineage>
        <taxon>Eukaryota</taxon>
        <taxon>Metazoa</taxon>
        <taxon>Spiralia</taxon>
        <taxon>Lophotrochozoa</taxon>
        <taxon>Mollusca</taxon>
        <taxon>Bivalvia</taxon>
        <taxon>Autobranchia</taxon>
        <taxon>Heteroconchia</taxon>
        <taxon>Euheterodonta</taxon>
        <taxon>Imparidentia</taxon>
        <taxon>Neoheterodontei</taxon>
        <taxon>Myida</taxon>
        <taxon>Dreissenoidea</taxon>
        <taxon>Dreissenidae</taxon>
        <taxon>Dreissena</taxon>
    </lineage>
</organism>
<protein>
    <recommendedName>
        <fullName evidence="12">G-protein coupled receptors family 1 profile domain-containing protein</fullName>
    </recommendedName>
</protein>
<proteinExistence type="predicted"/>
<comment type="caution">
    <text evidence="13">The sequence shown here is derived from an EMBL/GenBank/DDBJ whole genome shotgun (WGS) entry which is preliminary data.</text>
</comment>
<keyword evidence="14" id="KW-1185">Reference proteome</keyword>
<feature type="compositionally biased region" description="Polar residues" evidence="10">
    <location>
        <begin position="10"/>
        <end position="26"/>
    </location>
</feature>
<evidence type="ECO:0000256" key="2">
    <source>
        <dbReference type="ARBA" id="ARBA00022475"/>
    </source>
</evidence>
<evidence type="ECO:0000256" key="1">
    <source>
        <dbReference type="ARBA" id="ARBA00004651"/>
    </source>
</evidence>
<evidence type="ECO:0000313" key="13">
    <source>
        <dbReference type="EMBL" id="KAH3818134.1"/>
    </source>
</evidence>
<keyword evidence="2" id="KW-1003">Cell membrane</keyword>
<evidence type="ECO:0000256" key="11">
    <source>
        <dbReference type="SAM" id="Phobius"/>
    </source>
</evidence>
<keyword evidence="6 11" id="KW-0472">Membrane</keyword>
<evidence type="ECO:0000256" key="8">
    <source>
        <dbReference type="ARBA" id="ARBA00023170"/>
    </source>
</evidence>
<evidence type="ECO:0000256" key="5">
    <source>
        <dbReference type="ARBA" id="ARBA00023040"/>
    </source>
</evidence>
<sequence length="153" mass="17293">MMYKPKKNRAPSSTEVETSLTDCSHTANDKLKENETGEIKTIIATKSLVPSNDRHTTASKKSTNAQKESGIDSEAVKITVVMVIVYIVFIVSLLPYLSLIIWRVFKRKHELEFLSGAGLVLFKIGSRSFLLNSCLNPWIYGIFNSNFRHFFFG</sequence>
<dbReference type="GO" id="GO:0005886">
    <property type="term" value="C:plasma membrane"/>
    <property type="evidence" value="ECO:0007669"/>
    <property type="project" value="UniProtKB-SubCell"/>
</dbReference>
<feature type="region of interest" description="Disordered" evidence="10">
    <location>
        <begin position="1"/>
        <end position="35"/>
    </location>
</feature>
<keyword evidence="4 11" id="KW-1133">Transmembrane helix</keyword>
<dbReference type="GO" id="GO:0004930">
    <property type="term" value="F:G protein-coupled receptor activity"/>
    <property type="evidence" value="ECO:0007669"/>
    <property type="project" value="UniProtKB-KW"/>
</dbReference>
<evidence type="ECO:0000256" key="4">
    <source>
        <dbReference type="ARBA" id="ARBA00022989"/>
    </source>
</evidence>
<dbReference type="Gene3D" id="1.20.1070.10">
    <property type="entry name" value="Rhodopsin 7-helix transmembrane proteins"/>
    <property type="match status" value="1"/>
</dbReference>
<evidence type="ECO:0000256" key="3">
    <source>
        <dbReference type="ARBA" id="ARBA00022692"/>
    </source>
</evidence>
<evidence type="ECO:0000256" key="9">
    <source>
        <dbReference type="ARBA" id="ARBA00023224"/>
    </source>
</evidence>
<reference evidence="13" key="2">
    <citation type="submission" date="2020-11" db="EMBL/GenBank/DDBJ databases">
        <authorList>
            <person name="McCartney M.A."/>
            <person name="Auch B."/>
            <person name="Kono T."/>
            <person name="Mallez S."/>
            <person name="Becker A."/>
            <person name="Gohl D.M."/>
            <person name="Silverstein K.A.T."/>
            <person name="Koren S."/>
            <person name="Bechman K.B."/>
            <person name="Herman A."/>
            <person name="Abrahante J.E."/>
            <person name="Garbe J."/>
        </authorList>
    </citation>
    <scope>NUCLEOTIDE SEQUENCE</scope>
    <source>
        <strain evidence="13">Duluth1</strain>
        <tissue evidence="13">Whole animal</tissue>
    </source>
</reference>
<keyword evidence="5" id="KW-0297">G-protein coupled receptor</keyword>
<dbReference type="PANTHER" id="PTHR24248:SF125">
    <property type="entry name" value="DOPAMINE D2-LIKE RECEPTOR"/>
    <property type="match status" value="1"/>
</dbReference>
<keyword evidence="9" id="KW-0807">Transducer</keyword>
<dbReference type="EMBL" id="JAIWYP010000005">
    <property type="protein sequence ID" value="KAH3818134.1"/>
    <property type="molecule type" value="Genomic_DNA"/>
</dbReference>
<dbReference type="AlphaFoldDB" id="A0A9D4JPM7"/>
<keyword evidence="7" id="KW-1015">Disulfide bond</keyword>
<dbReference type="PANTHER" id="PTHR24248">
    <property type="entry name" value="ADRENERGIC RECEPTOR-RELATED G-PROTEIN COUPLED RECEPTOR"/>
    <property type="match status" value="1"/>
</dbReference>
<evidence type="ECO:0000256" key="10">
    <source>
        <dbReference type="SAM" id="MobiDB-lite"/>
    </source>
</evidence>
<evidence type="ECO:0000313" key="14">
    <source>
        <dbReference type="Proteomes" id="UP000828390"/>
    </source>
</evidence>
<dbReference type="PROSITE" id="PS50262">
    <property type="entry name" value="G_PROTEIN_RECEP_F1_2"/>
    <property type="match status" value="1"/>
</dbReference>
<feature type="domain" description="G-protein coupled receptors family 1 profile" evidence="12">
    <location>
        <begin position="1"/>
        <end position="140"/>
    </location>
</feature>
<gene>
    <name evidence="13" type="ORF">DPMN_119730</name>
</gene>
<dbReference type="PRINTS" id="PR00237">
    <property type="entry name" value="GPCRRHODOPSN"/>
</dbReference>
<reference evidence="13" key="1">
    <citation type="journal article" date="2019" name="bioRxiv">
        <title>The Genome of the Zebra Mussel, Dreissena polymorpha: A Resource for Invasive Species Research.</title>
        <authorList>
            <person name="McCartney M.A."/>
            <person name="Auch B."/>
            <person name="Kono T."/>
            <person name="Mallez S."/>
            <person name="Zhang Y."/>
            <person name="Obille A."/>
            <person name="Becker A."/>
            <person name="Abrahante J.E."/>
            <person name="Garbe J."/>
            <person name="Badalamenti J.P."/>
            <person name="Herman A."/>
            <person name="Mangelson H."/>
            <person name="Liachko I."/>
            <person name="Sullivan S."/>
            <person name="Sone E.D."/>
            <person name="Koren S."/>
            <person name="Silverstein K.A.T."/>
            <person name="Beckman K.B."/>
            <person name="Gohl D.M."/>
        </authorList>
    </citation>
    <scope>NUCLEOTIDE SEQUENCE</scope>
    <source>
        <strain evidence="13">Duluth1</strain>
        <tissue evidence="13">Whole animal</tissue>
    </source>
</reference>
<comment type="subcellular location">
    <subcellularLocation>
        <location evidence="1">Cell membrane</location>
        <topology evidence="1">Multi-pass membrane protein</topology>
    </subcellularLocation>
</comment>
<dbReference type="InterPro" id="IPR017452">
    <property type="entry name" value="GPCR_Rhodpsn_7TM"/>
</dbReference>
<evidence type="ECO:0000256" key="6">
    <source>
        <dbReference type="ARBA" id="ARBA00023136"/>
    </source>
</evidence>
<dbReference type="Pfam" id="PF00001">
    <property type="entry name" value="7tm_1"/>
    <property type="match status" value="1"/>
</dbReference>
<feature type="region of interest" description="Disordered" evidence="10">
    <location>
        <begin position="47"/>
        <end position="69"/>
    </location>
</feature>
<dbReference type="SUPFAM" id="SSF81321">
    <property type="entry name" value="Family A G protein-coupled receptor-like"/>
    <property type="match status" value="1"/>
</dbReference>
<accession>A0A9D4JPM7</accession>
<keyword evidence="3 11" id="KW-0812">Transmembrane</keyword>
<evidence type="ECO:0000259" key="12">
    <source>
        <dbReference type="PROSITE" id="PS50262"/>
    </source>
</evidence>
<feature type="transmembrane region" description="Helical" evidence="11">
    <location>
        <begin position="78"/>
        <end position="102"/>
    </location>
</feature>